<sequence>MAVNDADNSLPFANPPDPRPPPELDFETMLRYRFQIPIFISAKHRFDQRMNEFFADGKLYRDQCFLDRMTHLAYFEGCEYIQQKWNRNCGDEQEYFELCRVLLEHVWARHSFYSRQNCDNSRWYNNFCSFGKTTMFLFGGMALGSGIGGIVGFGVSLALLQASESATSVALGAAASTAAACTAGTASSKLGATAVASSTVAKALGSVGTKFGLKIGATTGGAVTGGFIGLREKLVKLFKNTRPKSRKDQQQHNNLVLPYGKRIFLDRMAHQFDDNYIFGYLFGHGRLPEWNQRVAEALRVAETALVTREGIVEGTEVGEEQ</sequence>
<evidence type="ECO:0000256" key="1">
    <source>
        <dbReference type="SAM" id="MobiDB-lite"/>
    </source>
</evidence>
<protein>
    <submittedName>
        <fullName evidence="4">DUF4781 domain-containing protein</fullName>
    </submittedName>
</protein>
<keyword evidence="2" id="KW-0812">Transmembrane</keyword>
<proteinExistence type="predicted"/>
<organism evidence="3 4">
    <name type="scientific">Globodera pallida</name>
    <name type="common">Potato cyst nematode worm</name>
    <name type="synonym">Heterodera pallida</name>
    <dbReference type="NCBI Taxonomy" id="36090"/>
    <lineage>
        <taxon>Eukaryota</taxon>
        <taxon>Metazoa</taxon>
        <taxon>Ecdysozoa</taxon>
        <taxon>Nematoda</taxon>
        <taxon>Chromadorea</taxon>
        <taxon>Rhabditida</taxon>
        <taxon>Tylenchina</taxon>
        <taxon>Tylenchomorpha</taxon>
        <taxon>Tylenchoidea</taxon>
        <taxon>Heteroderidae</taxon>
        <taxon>Heteroderinae</taxon>
        <taxon>Globodera</taxon>
    </lineage>
</organism>
<dbReference type="WBParaSite" id="GPLIN_000916900">
    <property type="protein sequence ID" value="GPLIN_000916900"/>
    <property type="gene ID" value="GPLIN_000916900"/>
</dbReference>
<dbReference type="AlphaFoldDB" id="A0A183C8H3"/>
<reference evidence="3" key="2">
    <citation type="submission" date="2014-05" db="EMBL/GenBank/DDBJ databases">
        <title>The genome and life-stage specific transcriptomes of Globodera pallida elucidate key aspects of plant parasitism by a cyst nematode.</title>
        <authorList>
            <person name="Cotton J.A."/>
            <person name="Lilley C.J."/>
            <person name="Jones L.M."/>
            <person name="Kikuchi T."/>
            <person name="Reid A.J."/>
            <person name="Thorpe P."/>
            <person name="Tsai I.J."/>
            <person name="Beasley H."/>
            <person name="Blok V."/>
            <person name="Cock P.J.A."/>
            <person name="Van den Akker S.E."/>
            <person name="Holroyd N."/>
            <person name="Hunt M."/>
            <person name="Mantelin S."/>
            <person name="Naghra H."/>
            <person name="Pain A."/>
            <person name="Palomares-Rius J.E."/>
            <person name="Zarowiecki M."/>
            <person name="Berriman M."/>
            <person name="Jones J.T."/>
            <person name="Urwin P.E."/>
        </authorList>
    </citation>
    <scope>NUCLEOTIDE SEQUENCE [LARGE SCALE GENOMIC DNA]</scope>
    <source>
        <strain evidence="3">Lindley</strain>
    </source>
</reference>
<keyword evidence="2" id="KW-1133">Transmembrane helix</keyword>
<feature type="transmembrane region" description="Helical" evidence="2">
    <location>
        <begin position="135"/>
        <end position="160"/>
    </location>
</feature>
<evidence type="ECO:0000256" key="2">
    <source>
        <dbReference type="SAM" id="Phobius"/>
    </source>
</evidence>
<evidence type="ECO:0000313" key="3">
    <source>
        <dbReference type="Proteomes" id="UP000050741"/>
    </source>
</evidence>
<name>A0A183C8H3_GLOPA</name>
<reference evidence="3" key="1">
    <citation type="submission" date="2013-12" db="EMBL/GenBank/DDBJ databases">
        <authorList>
            <person name="Aslett M."/>
        </authorList>
    </citation>
    <scope>NUCLEOTIDE SEQUENCE [LARGE SCALE GENOMIC DNA]</scope>
    <source>
        <strain evidence="3">Lindley</strain>
    </source>
</reference>
<evidence type="ECO:0000313" key="4">
    <source>
        <dbReference type="WBParaSite" id="GPLIN_000916900"/>
    </source>
</evidence>
<keyword evidence="3" id="KW-1185">Reference proteome</keyword>
<dbReference type="Proteomes" id="UP000050741">
    <property type="component" value="Unassembled WGS sequence"/>
</dbReference>
<accession>A0A183C8H3</accession>
<feature type="region of interest" description="Disordered" evidence="1">
    <location>
        <begin position="1"/>
        <end position="21"/>
    </location>
</feature>
<keyword evidence="2" id="KW-0472">Membrane</keyword>
<reference evidence="4" key="3">
    <citation type="submission" date="2016-06" db="UniProtKB">
        <authorList>
            <consortium name="WormBaseParasite"/>
        </authorList>
    </citation>
    <scope>IDENTIFICATION</scope>
</reference>